<evidence type="ECO:0000313" key="3">
    <source>
        <dbReference type="EMBL" id="CAF2806807.1"/>
    </source>
</evidence>
<gene>
    <name evidence="3" type="ORF">LSAA_3409</name>
</gene>
<feature type="compositionally biased region" description="Low complexity" evidence="2">
    <location>
        <begin position="183"/>
        <end position="192"/>
    </location>
</feature>
<feature type="compositionally biased region" description="Pro residues" evidence="2">
    <location>
        <begin position="140"/>
        <end position="150"/>
    </location>
</feature>
<dbReference type="OrthoDB" id="2573941at2759"/>
<feature type="compositionally biased region" description="Basic and acidic residues" evidence="2">
    <location>
        <begin position="258"/>
        <end position="278"/>
    </location>
</feature>
<evidence type="ECO:0000313" key="4">
    <source>
        <dbReference type="Proteomes" id="UP000675881"/>
    </source>
</evidence>
<dbReference type="PANTHER" id="PTHR45880">
    <property type="entry name" value="RNA-BINDING MOTIF PROTEIN, X-LINKED 2"/>
    <property type="match status" value="1"/>
</dbReference>
<dbReference type="Proteomes" id="UP000675881">
    <property type="component" value="Chromosome 11"/>
</dbReference>
<reference evidence="3" key="1">
    <citation type="submission" date="2021-02" db="EMBL/GenBank/DDBJ databases">
        <authorList>
            <person name="Bekaert M."/>
        </authorList>
    </citation>
    <scope>NUCLEOTIDE SEQUENCE</scope>
    <source>
        <strain evidence="3">IoA-00</strain>
    </source>
</reference>
<organism evidence="3 4">
    <name type="scientific">Lepeophtheirus salmonis</name>
    <name type="common">Salmon louse</name>
    <name type="synonym">Caligus salmonis</name>
    <dbReference type="NCBI Taxonomy" id="72036"/>
    <lineage>
        <taxon>Eukaryota</taxon>
        <taxon>Metazoa</taxon>
        <taxon>Ecdysozoa</taxon>
        <taxon>Arthropoda</taxon>
        <taxon>Crustacea</taxon>
        <taxon>Multicrustacea</taxon>
        <taxon>Hexanauplia</taxon>
        <taxon>Copepoda</taxon>
        <taxon>Siphonostomatoida</taxon>
        <taxon>Caligidae</taxon>
        <taxon>Lepeophtheirus</taxon>
    </lineage>
</organism>
<accession>A0A7R8H186</accession>
<dbReference type="GO" id="GO:0000398">
    <property type="term" value="P:mRNA splicing, via spliceosome"/>
    <property type="evidence" value="ECO:0007669"/>
    <property type="project" value="InterPro"/>
</dbReference>
<dbReference type="InterPro" id="IPR051847">
    <property type="entry name" value="RNA_proc/Spliceosome_comp"/>
</dbReference>
<dbReference type="SMART" id="SM00360">
    <property type="entry name" value="RRM"/>
    <property type="match status" value="1"/>
</dbReference>
<feature type="compositionally biased region" description="Basic and acidic residues" evidence="2">
    <location>
        <begin position="308"/>
        <end position="328"/>
    </location>
</feature>
<dbReference type="EMBL" id="HG994590">
    <property type="protein sequence ID" value="CAF2806807.1"/>
    <property type="molecule type" value="Genomic_DNA"/>
</dbReference>
<feature type="compositionally biased region" description="Basic and acidic residues" evidence="2">
    <location>
        <begin position="360"/>
        <end position="374"/>
    </location>
</feature>
<dbReference type="SUPFAM" id="SSF54928">
    <property type="entry name" value="RNA-binding domain, RBD"/>
    <property type="match status" value="1"/>
</dbReference>
<dbReference type="InterPro" id="IPR012677">
    <property type="entry name" value="Nucleotide-bd_a/b_plait_sf"/>
</dbReference>
<evidence type="ECO:0000256" key="1">
    <source>
        <dbReference type="PROSITE-ProRule" id="PRU00176"/>
    </source>
</evidence>
<dbReference type="AlphaFoldDB" id="A0A7R8H186"/>
<proteinExistence type="predicted"/>
<keyword evidence="4" id="KW-1185">Reference proteome</keyword>
<feature type="region of interest" description="Disordered" evidence="2">
    <location>
        <begin position="134"/>
        <end position="427"/>
    </location>
</feature>
<dbReference type="PANTHER" id="PTHR45880:SF1">
    <property type="entry name" value="RNA-BINDING MOTIF PROTEIN, X-LINKED 2"/>
    <property type="match status" value="1"/>
</dbReference>
<sequence>MNPVTNAKNLYKMNLRELELGIAGTSGSWHWDYKDSAWIFVGGLNYDLSEGDVISIFSQYGEIVHINLVRDGKTGKSKGYGFICYEDQRSTILAVDNLNAITLLKRTIRVDHVQKYKLPKDLERLDDDRRKLFIDGCAPKPLPEPEPGSPTPESSSDSNEEEGEEIVVKKKKKKKKHKRKKSSSTSSSSSSSSEDEKDGRSGRKSKKERKNKKHKKDRSKVDPRIKSEHIKKEIKKESSSEDSCIIKQSENSSKRFIKRDPSKNERCFSSEKSKRSAKSESSSEEERRDGYNKRHRNKRYAKSESSSEEERREGYNKRHRNKSLEDHKSKRHHEQSPLNDRSERDRNDKVRTSDNNNHISESERDRKLVDGSRRDAKHHKDRSYEYEARDKSYRQSDSRSHRNRGKESHRRGSDEEDNNRSRSRKYR</sequence>
<keyword evidence="1" id="KW-0694">RNA-binding</keyword>
<dbReference type="GO" id="GO:0003723">
    <property type="term" value="F:RNA binding"/>
    <property type="evidence" value="ECO:0007669"/>
    <property type="project" value="UniProtKB-UniRule"/>
</dbReference>
<dbReference type="GO" id="GO:0071011">
    <property type="term" value="C:precatalytic spliceosome"/>
    <property type="evidence" value="ECO:0007669"/>
    <property type="project" value="TreeGrafter"/>
</dbReference>
<dbReference type="Gene3D" id="3.30.70.330">
    <property type="match status" value="1"/>
</dbReference>
<feature type="compositionally biased region" description="Basic residues" evidence="2">
    <location>
        <begin position="169"/>
        <end position="182"/>
    </location>
</feature>
<dbReference type="PROSITE" id="PS50102">
    <property type="entry name" value="RRM"/>
    <property type="match status" value="1"/>
</dbReference>
<dbReference type="GO" id="GO:0071013">
    <property type="term" value="C:catalytic step 2 spliceosome"/>
    <property type="evidence" value="ECO:0007669"/>
    <property type="project" value="TreeGrafter"/>
</dbReference>
<evidence type="ECO:0000256" key="2">
    <source>
        <dbReference type="SAM" id="MobiDB-lite"/>
    </source>
</evidence>
<name>A0A7R8H186_LEPSM</name>
<dbReference type="Pfam" id="PF00076">
    <property type="entry name" value="RRM_1"/>
    <property type="match status" value="1"/>
</dbReference>
<dbReference type="GO" id="GO:0005686">
    <property type="term" value="C:U2 snRNP"/>
    <property type="evidence" value="ECO:0007669"/>
    <property type="project" value="TreeGrafter"/>
</dbReference>
<feature type="compositionally biased region" description="Basic and acidic residues" evidence="2">
    <location>
        <begin position="340"/>
        <end position="352"/>
    </location>
</feature>
<dbReference type="InterPro" id="IPR000504">
    <property type="entry name" value="RRM_dom"/>
</dbReference>
<dbReference type="InterPro" id="IPR035979">
    <property type="entry name" value="RBD_domain_sf"/>
</dbReference>
<protein>
    <submittedName>
        <fullName evidence="3">RBMX2</fullName>
    </submittedName>
</protein>
<dbReference type="InterPro" id="IPR045844">
    <property type="entry name" value="RRM_Ist3-like"/>
</dbReference>
<feature type="compositionally biased region" description="Basic and acidic residues" evidence="2">
    <location>
        <begin position="382"/>
        <end position="400"/>
    </location>
</feature>
<feature type="compositionally biased region" description="Basic and acidic residues" evidence="2">
    <location>
        <begin position="219"/>
        <end position="239"/>
    </location>
</feature>
<dbReference type="CDD" id="cd12411">
    <property type="entry name" value="RRM_ist3_like"/>
    <property type="match status" value="1"/>
</dbReference>
<feature type="compositionally biased region" description="Basic residues" evidence="2">
    <location>
        <begin position="202"/>
        <end position="218"/>
    </location>
</feature>